<dbReference type="SUPFAM" id="SSF51735">
    <property type="entry name" value="NAD(P)-binding Rossmann-fold domains"/>
    <property type="match status" value="1"/>
</dbReference>
<gene>
    <name evidence="3" type="ORF">G4Z16_23860</name>
</gene>
<dbReference type="Proteomes" id="UP000595046">
    <property type="component" value="Chromosome"/>
</dbReference>
<dbReference type="PRINTS" id="PR00081">
    <property type="entry name" value="GDHRDH"/>
</dbReference>
<name>A0A7T1T9R9_9ACTN</name>
<organism evidence="3 4">
    <name type="scientific">Streptomyces bathyalis</name>
    <dbReference type="NCBI Taxonomy" id="2710756"/>
    <lineage>
        <taxon>Bacteria</taxon>
        <taxon>Bacillati</taxon>
        <taxon>Actinomycetota</taxon>
        <taxon>Actinomycetes</taxon>
        <taxon>Kitasatosporales</taxon>
        <taxon>Streptomycetaceae</taxon>
        <taxon>Streptomyces</taxon>
    </lineage>
</organism>
<evidence type="ECO:0000256" key="1">
    <source>
        <dbReference type="ARBA" id="ARBA00006484"/>
    </source>
</evidence>
<evidence type="ECO:0000313" key="3">
    <source>
        <dbReference type="EMBL" id="QPP08940.1"/>
    </source>
</evidence>
<dbReference type="PROSITE" id="PS00061">
    <property type="entry name" value="ADH_SHORT"/>
    <property type="match status" value="1"/>
</dbReference>
<dbReference type="InterPro" id="IPR002347">
    <property type="entry name" value="SDR_fam"/>
</dbReference>
<keyword evidence="4" id="KW-1185">Reference proteome</keyword>
<dbReference type="RefSeq" id="WP_197352719.1">
    <property type="nucleotide sequence ID" value="NZ_CP048882.1"/>
</dbReference>
<dbReference type="Gene3D" id="3.40.50.720">
    <property type="entry name" value="NAD(P)-binding Rossmann-like Domain"/>
    <property type="match status" value="1"/>
</dbReference>
<sequence>MTARRIALVTGGSRGIGSAASRQLAADDVTVVVNYHTNAEAAQKVVDEIREGGGEAVPVQADIGDPAQVRALFDTVEDRFGALDIYVNNANTAATFSTIADAPDEHFEQTFLTNTRSMFVALREAARRLRCDGRIIFVSSGVTKMHIPKFGLYAATKAAGEQMIRTLAHECGARGVTANSVVLGPIRSASFDDRPGGAAEGIAQQTPLGRIGEPEDAADVIAFLASDAGRWITGQSINAGGGLY</sequence>
<dbReference type="AlphaFoldDB" id="A0A7T1T9R9"/>
<comment type="similarity">
    <text evidence="1">Belongs to the short-chain dehydrogenases/reductases (SDR) family.</text>
</comment>
<evidence type="ECO:0000256" key="2">
    <source>
        <dbReference type="ARBA" id="ARBA00023002"/>
    </source>
</evidence>
<evidence type="ECO:0000313" key="4">
    <source>
        <dbReference type="Proteomes" id="UP000595046"/>
    </source>
</evidence>
<dbReference type="GO" id="GO:0016614">
    <property type="term" value="F:oxidoreductase activity, acting on CH-OH group of donors"/>
    <property type="evidence" value="ECO:0007669"/>
    <property type="project" value="UniProtKB-ARBA"/>
</dbReference>
<dbReference type="Pfam" id="PF13561">
    <property type="entry name" value="adh_short_C2"/>
    <property type="match status" value="1"/>
</dbReference>
<proteinExistence type="inferred from homology"/>
<dbReference type="PANTHER" id="PTHR48107:SF7">
    <property type="entry name" value="RE15974P"/>
    <property type="match status" value="1"/>
</dbReference>
<protein>
    <submittedName>
        <fullName evidence="3">SDR family oxidoreductase</fullName>
    </submittedName>
</protein>
<accession>A0A7T1T9R9</accession>
<dbReference type="InterPro" id="IPR036291">
    <property type="entry name" value="NAD(P)-bd_dom_sf"/>
</dbReference>
<keyword evidence="2" id="KW-0560">Oxidoreductase</keyword>
<dbReference type="PANTHER" id="PTHR48107">
    <property type="entry name" value="NADPH-DEPENDENT ALDEHYDE REDUCTASE-LIKE PROTEIN, CHLOROPLASTIC-RELATED"/>
    <property type="match status" value="1"/>
</dbReference>
<dbReference type="KEGG" id="sbat:G4Z16_23860"/>
<dbReference type="PRINTS" id="PR00080">
    <property type="entry name" value="SDRFAMILY"/>
</dbReference>
<dbReference type="EMBL" id="CP048882">
    <property type="protein sequence ID" value="QPP08940.1"/>
    <property type="molecule type" value="Genomic_DNA"/>
</dbReference>
<dbReference type="InterPro" id="IPR020904">
    <property type="entry name" value="Sc_DH/Rdtase_CS"/>
</dbReference>
<reference evidence="4" key="1">
    <citation type="submission" date="2020-02" db="EMBL/GenBank/DDBJ databases">
        <title>Streptomyces sp. ASO4wet.</title>
        <authorList>
            <person name="Risdian C."/>
            <person name="Landwehr W."/>
            <person name="Schupp P."/>
            <person name="Wink J."/>
        </authorList>
    </citation>
    <scope>NUCLEOTIDE SEQUENCE [LARGE SCALE GENOMIC DNA]</scope>
    <source>
        <strain evidence="4">ASO4wet</strain>
    </source>
</reference>
<dbReference type="FunFam" id="3.40.50.720:FF:000084">
    <property type="entry name" value="Short-chain dehydrogenase reductase"/>
    <property type="match status" value="1"/>
</dbReference>